<name>A0A9P2W3F5_BARTA</name>
<proteinExistence type="predicted"/>
<gene>
    <name evidence="1" type="ORF">ME9_00424</name>
</gene>
<comment type="caution">
    <text evidence="1">The sequence shown here is derived from an EMBL/GenBank/DDBJ whole genome shotgun (WGS) entry which is preliminary data.</text>
</comment>
<accession>A0A9P2W3F5</accession>
<dbReference type="Proteomes" id="UP000002648">
    <property type="component" value="Unassembled WGS sequence"/>
</dbReference>
<organism evidence="1 2">
    <name type="scientific">Bartonella taylorii 8TBB</name>
    <dbReference type="NCBI Taxonomy" id="1094560"/>
    <lineage>
        <taxon>Bacteria</taxon>
        <taxon>Pseudomonadati</taxon>
        <taxon>Pseudomonadota</taxon>
        <taxon>Alphaproteobacteria</taxon>
        <taxon>Hyphomicrobiales</taxon>
        <taxon>Bartonellaceae</taxon>
        <taxon>Bartonella</taxon>
    </lineage>
</organism>
<protein>
    <submittedName>
        <fullName evidence="1">Uncharacterized protein</fullName>
    </submittedName>
</protein>
<evidence type="ECO:0000313" key="2">
    <source>
        <dbReference type="Proteomes" id="UP000002648"/>
    </source>
</evidence>
<sequence length="51" mass="5677">MPPCWVRGLLIALLKLETKGLLEVAKRCVIGSHKCEVNRKSMLMFFGGSSK</sequence>
<reference evidence="1 2" key="1">
    <citation type="submission" date="2012-03" db="EMBL/GenBank/DDBJ databases">
        <title>The Genome Sequence of Bartonella taylorii 8TBB.</title>
        <authorList>
            <consortium name="The Broad Institute Genome Sequencing Platform"/>
            <consortium name="The Broad Institute Genome Sequencing Center for Infectious Disease"/>
            <person name="Feldgarden M."/>
            <person name="Kirby J."/>
            <person name="Kosoy M."/>
            <person name="Birtles R."/>
            <person name="Probert W.S."/>
            <person name="Chiaraviglio L."/>
            <person name="Young S.K."/>
            <person name="Zeng Q."/>
            <person name="Gargeya S."/>
            <person name="Fitzgerald M."/>
            <person name="Haas B."/>
            <person name="Abouelleil A."/>
            <person name="Alvarado L."/>
            <person name="Arachchi H.M."/>
            <person name="Berlin A."/>
            <person name="Chapman S.B."/>
            <person name="Gearin G."/>
            <person name="Goldberg J."/>
            <person name="Griggs A."/>
            <person name="Gujja S."/>
            <person name="Hansen M."/>
            <person name="Heiman D."/>
            <person name="Howarth C."/>
            <person name="Larimer J."/>
            <person name="Lui A."/>
            <person name="MacDonald P.J.P."/>
            <person name="McCowen C."/>
            <person name="Montmayeur A."/>
            <person name="Murphy C."/>
            <person name="Neiman D."/>
            <person name="Pearson M."/>
            <person name="Priest M."/>
            <person name="Roberts A."/>
            <person name="Saif S."/>
            <person name="Shea T."/>
            <person name="Sisk P."/>
            <person name="Stolte C."/>
            <person name="Sykes S."/>
            <person name="Wortman J."/>
            <person name="Nusbaum C."/>
            <person name="Birren B."/>
        </authorList>
    </citation>
    <scope>NUCLEOTIDE SEQUENCE [LARGE SCALE GENOMIC DNA]</scope>
    <source>
        <strain evidence="1 2">8TBB</strain>
    </source>
</reference>
<dbReference type="AlphaFoldDB" id="A0A9P2W3F5"/>
<dbReference type="EMBL" id="AIMD01000013">
    <property type="protein sequence ID" value="EJF97338.1"/>
    <property type="molecule type" value="Genomic_DNA"/>
</dbReference>
<evidence type="ECO:0000313" key="1">
    <source>
        <dbReference type="EMBL" id="EJF97338.1"/>
    </source>
</evidence>
<keyword evidence="2" id="KW-1185">Reference proteome</keyword>